<evidence type="ECO:0000256" key="7">
    <source>
        <dbReference type="ARBA" id="ARBA00022692"/>
    </source>
</evidence>
<comment type="similarity">
    <text evidence="2">Belongs to the GSP N family.</text>
</comment>
<evidence type="ECO:0000256" key="10">
    <source>
        <dbReference type="ARBA" id="ARBA00030772"/>
    </source>
</evidence>
<accession>A0A1I0E4Q8</accession>
<name>A0A1I0E4Q8_THASX</name>
<dbReference type="GO" id="GO:0015627">
    <property type="term" value="C:type II protein secretion system complex"/>
    <property type="evidence" value="ECO:0007669"/>
    <property type="project" value="InterPro"/>
</dbReference>
<dbReference type="AlphaFoldDB" id="A0A1I0E4Q8"/>
<keyword evidence="5" id="KW-1003">Cell membrane</keyword>
<dbReference type="OrthoDB" id="6118198at2"/>
<proteinExistence type="inferred from homology"/>
<evidence type="ECO:0000256" key="2">
    <source>
        <dbReference type="ARBA" id="ARBA00007208"/>
    </source>
</evidence>
<gene>
    <name evidence="11" type="ORF">SAMN05660429_01728</name>
</gene>
<evidence type="ECO:0000256" key="4">
    <source>
        <dbReference type="ARBA" id="ARBA00022448"/>
    </source>
</evidence>
<evidence type="ECO:0000313" key="11">
    <source>
        <dbReference type="EMBL" id="SET39979.1"/>
    </source>
</evidence>
<keyword evidence="8" id="KW-0653">Protein transport</keyword>
<dbReference type="RefSeq" id="WP_093329288.1">
    <property type="nucleotide sequence ID" value="NZ_AP027363.1"/>
</dbReference>
<dbReference type="GO" id="GO:0015628">
    <property type="term" value="P:protein secretion by the type II secretion system"/>
    <property type="evidence" value="ECO:0007669"/>
    <property type="project" value="InterPro"/>
</dbReference>
<sequence length="248" mass="27064">MKKWIGYACLLVLSYAVFMLATLPASLVINKIKFPNTVSVVGIKGSIWHFTVDKIHAQNVEVSDVEATFNFSSLLTLDPQLSITFGGPLHPGPEGKFIVHQLFSTPAVKELSVLVLADQIAQQLPLPLPVKAHDYVALNLQQFVIDPQLRCQAVAGNLEWDKAAVTALEEKVILGKLSADLSCDQGALVVEIDPNNDLGLSYSAYISANGKFSGSGYLKPGAKFPEKLKQVLPFMGNPDNQGRYRLRM</sequence>
<evidence type="ECO:0000313" key="12">
    <source>
        <dbReference type="Proteomes" id="UP000199308"/>
    </source>
</evidence>
<organism evidence="11 12">
    <name type="scientific">Thalassotalea agarivorans</name>
    <name type="common">Thalassomonas agarivorans</name>
    <dbReference type="NCBI Taxonomy" id="349064"/>
    <lineage>
        <taxon>Bacteria</taxon>
        <taxon>Pseudomonadati</taxon>
        <taxon>Pseudomonadota</taxon>
        <taxon>Gammaproteobacteria</taxon>
        <taxon>Alteromonadales</taxon>
        <taxon>Colwelliaceae</taxon>
        <taxon>Thalassotalea</taxon>
    </lineage>
</organism>
<evidence type="ECO:0000256" key="5">
    <source>
        <dbReference type="ARBA" id="ARBA00022475"/>
    </source>
</evidence>
<dbReference type="Pfam" id="PF01203">
    <property type="entry name" value="T2SSN"/>
    <property type="match status" value="1"/>
</dbReference>
<keyword evidence="6" id="KW-0997">Cell inner membrane</keyword>
<keyword evidence="9" id="KW-0472">Membrane</keyword>
<dbReference type="STRING" id="349064.SAMN05660429_01728"/>
<evidence type="ECO:0000256" key="3">
    <source>
        <dbReference type="ARBA" id="ARBA00021563"/>
    </source>
</evidence>
<keyword evidence="7" id="KW-0812">Transmembrane</keyword>
<dbReference type="GO" id="GO:0005886">
    <property type="term" value="C:plasma membrane"/>
    <property type="evidence" value="ECO:0007669"/>
    <property type="project" value="UniProtKB-SubCell"/>
</dbReference>
<evidence type="ECO:0000256" key="9">
    <source>
        <dbReference type="ARBA" id="ARBA00023136"/>
    </source>
</evidence>
<reference evidence="11 12" key="1">
    <citation type="submission" date="2016-10" db="EMBL/GenBank/DDBJ databases">
        <authorList>
            <person name="de Groot N.N."/>
        </authorList>
    </citation>
    <scope>NUCLEOTIDE SEQUENCE [LARGE SCALE GENOMIC DNA]</scope>
    <source>
        <strain evidence="11 12">DSM 19706</strain>
    </source>
</reference>
<evidence type="ECO:0000256" key="8">
    <source>
        <dbReference type="ARBA" id="ARBA00022927"/>
    </source>
</evidence>
<protein>
    <recommendedName>
        <fullName evidence="3">Type II secretion system protein N</fullName>
    </recommendedName>
    <alternativeName>
        <fullName evidence="10">General secretion pathway protein N</fullName>
    </alternativeName>
</protein>
<keyword evidence="12" id="KW-1185">Reference proteome</keyword>
<dbReference type="InterPro" id="IPR022792">
    <property type="entry name" value="T2SS_protein-GspN"/>
</dbReference>
<evidence type="ECO:0000256" key="1">
    <source>
        <dbReference type="ARBA" id="ARBA00004533"/>
    </source>
</evidence>
<evidence type="ECO:0000256" key="6">
    <source>
        <dbReference type="ARBA" id="ARBA00022519"/>
    </source>
</evidence>
<dbReference type="Proteomes" id="UP000199308">
    <property type="component" value="Unassembled WGS sequence"/>
</dbReference>
<dbReference type="EMBL" id="FOHK01000007">
    <property type="protein sequence ID" value="SET39979.1"/>
    <property type="molecule type" value="Genomic_DNA"/>
</dbReference>
<comment type="subcellular location">
    <subcellularLocation>
        <location evidence="1">Cell inner membrane</location>
    </subcellularLocation>
</comment>
<keyword evidence="4" id="KW-0813">Transport</keyword>